<feature type="non-terminal residue" evidence="1">
    <location>
        <position position="142"/>
    </location>
</feature>
<gene>
    <name evidence="1" type="ORF">A4U43_C09F6460</name>
</gene>
<reference evidence="2" key="1">
    <citation type="journal article" date="2017" name="Nat. Commun.">
        <title>The asparagus genome sheds light on the origin and evolution of a young Y chromosome.</title>
        <authorList>
            <person name="Harkess A."/>
            <person name="Zhou J."/>
            <person name="Xu C."/>
            <person name="Bowers J.E."/>
            <person name="Van der Hulst R."/>
            <person name="Ayyampalayam S."/>
            <person name="Mercati F."/>
            <person name="Riccardi P."/>
            <person name="McKain M.R."/>
            <person name="Kakrana A."/>
            <person name="Tang H."/>
            <person name="Ray J."/>
            <person name="Groenendijk J."/>
            <person name="Arikit S."/>
            <person name="Mathioni S.M."/>
            <person name="Nakano M."/>
            <person name="Shan H."/>
            <person name="Telgmann-Rauber A."/>
            <person name="Kanno A."/>
            <person name="Yue Z."/>
            <person name="Chen H."/>
            <person name="Li W."/>
            <person name="Chen Y."/>
            <person name="Xu X."/>
            <person name="Zhang Y."/>
            <person name="Luo S."/>
            <person name="Chen H."/>
            <person name="Gao J."/>
            <person name="Mao Z."/>
            <person name="Pires J.C."/>
            <person name="Luo M."/>
            <person name="Kudrna D."/>
            <person name="Wing R.A."/>
            <person name="Meyers B.C."/>
            <person name="Yi K."/>
            <person name="Kong H."/>
            <person name="Lavrijsen P."/>
            <person name="Sunseri F."/>
            <person name="Falavigna A."/>
            <person name="Ye Y."/>
            <person name="Leebens-Mack J.H."/>
            <person name="Chen G."/>
        </authorList>
    </citation>
    <scope>NUCLEOTIDE SEQUENCE [LARGE SCALE GENOMIC DNA]</scope>
    <source>
        <strain evidence="2">cv. DH0086</strain>
    </source>
</reference>
<dbReference type="AlphaFoldDB" id="A0A5P1E906"/>
<dbReference type="Proteomes" id="UP000243459">
    <property type="component" value="Chromosome 9"/>
</dbReference>
<proteinExistence type="predicted"/>
<organism evidence="1 2">
    <name type="scientific">Asparagus officinalis</name>
    <name type="common">Garden asparagus</name>
    <dbReference type="NCBI Taxonomy" id="4686"/>
    <lineage>
        <taxon>Eukaryota</taxon>
        <taxon>Viridiplantae</taxon>
        <taxon>Streptophyta</taxon>
        <taxon>Embryophyta</taxon>
        <taxon>Tracheophyta</taxon>
        <taxon>Spermatophyta</taxon>
        <taxon>Magnoliopsida</taxon>
        <taxon>Liliopsida</taxon>
        <taxon>Asparagales</taxon>
        <taxon>Asparagaceae</taxon>
        <taxon>Asparagoideae</taxon>
        <taxon>Asparagus</taxon>
    </lineage>
</organism>
<evidence type="ECO:0000313" key="2">
    <source>
        <dbReference type="Proteomes" id="UP000243459"/>
    </source>
</evidence>
<dbReference type="EMBL" id="CM007389">
    <property type="protein sequence ID" value="ONK57985.1"/>
    <property type="molecule type" value="Genomic_DNA"/>
</dbReference>
<protein>
    <submittedName>
        <fullName evidence="1">Uncharacterized protein</fullName>
    </submittedName>
</protein>
<keyword evidence="2" id="KW-1185">Reference proteome</keyword>
<sequence length="142" mass="17014">MNRQLIQLAPQDIINCYAYHYSPQCKIDTAGCYIDSIIRAFEYIKQRVMMYERNCPFDKRKEDSMDEEMRTIVEVCIYSIEQGEEWCCCQALFDEFYNDGPNEMIDQEWETYRDAMKRNDTRYSMRCPSCSNPIQKHFGSAR</sequence>
<dbReference type="Gramene" id="ONK57985">
    <property type="protein sequence ID" value="ONK57985"/>
    <property type="gene ID" value="A4U43_C09F6460"/>
</dbReference>
<name>A0A5P1E906_ASPOF</name>
<evidence type="ECO:0000313" key="1">
    <source>
        <dbReference type="EMBL" id="ONK57985.1"/>
    </source>
</evidence>
<accession>A0A5P1E906</accession>